<gene>
    <name evidence="1" type="ORF">BCR34DRAFT_149377</name>
</gene>
<evidence type="ECO:0000313" key="1">
    <source>
        <dbReference type="EMBL" id="ORX98534.1"/>
    </source>
</evidence>
<organism evidence="1 2">
    <name type="scientific">Clohesyomyces aquaticus</name>
    <dbReference type="NCBI Taxonomy" id="1231657"/>
    <lineage>
        <taxon>Eukaryota</taxon>
        <taxon>Fungi</taxon>
        <taxon>Dikarya</taxon>
        <taxon>Ascomycota</taxon>
        <taxon>Pezizomycotina</taxon>
        <taxon>Dothideomycetes</taxon>
        <taxon>Pleosporomycetidae</taxon>
        <taxon>Pleosporales</taxon>
        <taxon>Lindgomycetaceae</taxon>
        <taxon>Clohesyomyces</taxon>
    </lineage>
</organism>
<reference evidence="1 2" key="1">
    <citation type="submission" date="2016-07" db="EMBL/GenBank/DDBJ databases">
        <title>Pervasive Adenine N6-methylation of Active Genes in Fungi.</title>
        <authorList>
            <consortium name="DOE Joint Genome Institute"/>
            <person name="Mondo S.J."/>
            <person name="Dannebaum R.O."/>
            <person name="Kuo R.C."/>
            <person name="Labutti K."/>
            <person name="Haridas S."/>
            <person name="Kuo A."/>
            <person name="Salamov A."/>
            <person name="Ahrendt S.R."/>
            <person name="Lipzen A."/>
            <person name="Sullivan W."/>
            <person name="Andreopoulos W.B."/>
            <person name="Clum A."/>
            <person name="Lindquist E."/>
            <person name="Daum C."/>
            <person name="Ramamoorthy G.K."/>
            <person name="Gryganskyi A."/>
            <person name="Culley D."/>
            <person name="Magnuson J.K."/>
            <person name="James T.Y."/>
            <person name="O'Malley M.A."/>
            <person name="Stajich J.E."/>
            <person name="Spatafora J.W."/>
            <person name="Visel A."/>
            <person name="Grigoriev I.V."/>
        </authorList>
    </citation>
    <scope>NUCLEOTIDE SEQUENCE [LARGE SCALE GENOMIC DNA]</scope>
    <source>
        <strain evidence="1 2">CBS 115471</strain>
    </source>
</reference>
<sequence>MTMRDAEEHDGRVPTRIGMLPIVQGKKNRMARQRQTLRTSTSVPFIPLRMRQSLLAAWQADNVADSSSLTLVPGAEYPPIGGRSHDKPTSEETFSALAVGRLADVSQNAFRPPGNAETNGTFSTWCIPITTLRRGLGRVLRICNDRPFRPFHLQTGCQNATLYQLPSFTRVSASSARLRWQ</sequence>
<comment type="caution">
    <text evidence="1">The sequence shown here is derived from an EMBL/GenBank/DDBJ whole genome shotgun (WGS) entry which is preliminary data.</text>
</comment>
<accession>A0A1Y1YLR6</accession>
<keyword evidence="2" id="KW-1185">Reference proteome</keyword>
<evidence type="ECO:0000313" key="2">
    <source>
        <dbReference type="Proteomes" id="UP000193144"/>
    </source>
</evidence>
<dbReference type="Proteomes" id="UP000193144">
    <property type="component" value="Unassembled WGS sequence"/>
</dbReference>
<name>A0A1Y1YLR6_9PLEO</name>
<dbReference type="AlphaFoldDB" id="A0A1Y1YLR6"/>
<dbReference type="EMBL" id="MCFA01000213">
    <property type="protein sequence ID" value="ORX98534.1"/>
    <property type="molecule type" value="Genomic_DNA"/>
</dbReference>
<proteinExistence type="predicted"/>
<protein>
    <submittedName>
        <fullName evidence="1">Uncharacterized protein</fullName>
    </submittedName>
</protein>